<feature type="coiled-coil region" evidence="1">
    <location>
        <begin position="816"/>
        <end position="843"/>
    </location>
</feature>
<dbReference type="InterPro" id="IPR032795">
    <property type="entry name" value="DUF3741-assoc"/>
</dbReference>
<dbReference type="PANTHER" id="PTHR31680">
    <property type="entry name" value="LONGIFOLIA PROTEIN"/>
    <property type="match status" value="1"/>
</dbReference>
<dbReference type="KEGG" id="cmax:111487068"/>
<feature type="compositionally biased region" description="Basic and acidic residues" evidence="2">
    <location>
        <begin position="391"/>
        <end position="423"/>
    </location>
</feature>
<feature type="compositionally biased region" description="Low complexity" evidence="2">
    <location>
        <begin position="86"/>
        <end position="106"/>
    </location>
</feature>
<accession>A0A6J1JLW4</accession>
<feature type="compositionally biased region" description="Polar residues" evidence="2">
    <location>
        <begin position="478"/>
        <end position="523"/>
    </location>
</feature>
<keyword evidence="5" id="KW-1185">Reference proteome</keyword>
<feature type="region of interest" description="Disordered" evidence="2">
    <location>
        <begin position="466"/>
        <end position="701"/>
    </location>
</feature>
<dbReference type="Pfam" id="PF14383">
    <property type="entry name" value="VARLMGL"/>
    <property type="match status" value="1"/>
</dbReference>
<dbReference type="OrthoDB" id="769613at2759"/>
<protein>
    <submittedName>
        <fullName evidence="6">Protein LONGIFOLIA 2-like</fullName>
    </submittedName>
</protein>
<organism evidence="5 6">
    <name type="scientific">Cucurbita maxima</name>
    <name type="common">Pumpkin</name>
    <name type="synonym">Winter squash</name>
    <dbReference type="NCBI Taxonomy" id="3661"/>
    <lineage>
        <taxon>Eukaryota</taxon>
        <taxon>Viridiplantae</taxon>
        <taxon>Streptophyta</taxon>
        <taxon>Embryophyta</taxon>
        <taxon>Tracheophyta</taxon>
        <taxon>Spermatophyta</taxon>
        <taxon>Magnoliopsida</taxon>
        <taxon>eudicotyledons</taxon>
        <taxon>Gunneridae</taxon>
        <taxon>Pentapetalae</taxon>
        <taxon>rosids</taxon>
        <taxon>fabids</taxon>
        <taxon>Cucurbitales</taxon>
        <taxon>Cucurbitaceae</taxon>
        <taxon>Cucurbiteae</taxon>
        <taxon>Cucurbita</taxon>
    </lineage>
</organism>
<evidence type="ECO:0000256" key="1">
    <source>
        <dbReference type="SAM" id="Coils"/>
    </source>
</evidence>
<feature type="compositionally biased region" description="Polar residues" evidence="2">
    <location>
        <begin position="614"/>
        <end position="630"/>
    </location>
</feature>
<feature type="compositionally biased region" description="Basic and acidic residues" evidence="2">
    <location>
        <begin position="56"/>
        <end position="71"/>
    </location>
</feature>
<feature type="domain" description="DUF3741" evidence="4">
    <location>
        <begin position="307"/>
        <end position="323"/>
    </location>
</feature>
<dbReference type="GO" id="GO:0051513">
    <property type="term" value="P:regulation of monopolar cell growth"/>
    <property type="evidence" value="ECO:0007669"/>
    <property type="project" value="InterPro"/>
</dbReference>
<feature type="domain" description="DUF4378" evidence="3">
    <location>
        <begin position="865"/>
        <end position="1042"/>
    </location>
</feature>
<feature type="region of interest" description="Disordered" evidence="2">
    <location>
        <begin position="44"/>
        <end position="106"/>
    </location>
</feature>
<dbReference type="PANTHER" id="PTHR31680:SF15">
    <property type="entry name" value="PROTEIN LONGIFOLIA 2"/>
    <property type="match status" value="1"/>
</dbReference>
<dbReference type="Pfam" id="PF14309">
    <property type="entry name" value="DUF4378"/>
    <property type="match status" value="1"/>
</dbReference>
<sequence>MSARLTYSVPDDDQSLHKQIGCMNGIFQIFDRRYFLGGRDMAGRNRKKLLPPPGHNEGHQMEPKSASERTPGKNQKKTTKEKQRVSTESSRTSFSSTTSCSSSFSSLDANNRAAHLETTLPSHVDFPGNKIREFLKNQHNAAAAAKQLGCQSLEFRDIVKENMNKEACRISVRNVAGEAVNPKLKHVDSPRPVRSVEYHDSKNSGSNDSFRVLARLREANRRANEENDNPTHSAHKFNRRLSYDGRESYDTLKSTIKIRELPRLSLDSKESWAKRSVSGTISNDLVKDLQKGNRDFEEPASSRQSSTVIARLMGLEALPDSTSTINSPSRLIDVYQTYEQNSLSRSSRMNDDENKQQSRVSGSPRISHGDSYSPSLRNNHLGLKPNASAKLKVETTQKSKLNRKGDFKEPATESHELATESHELATDVPNSSVYGEIEKMLSTLEFTKSGKDLRALKHILKKMQKSRATLDNKEQASDCASQISTDGTVDQNRSSGAASPRNSQLNSTASSARAKVSGSSKPYKSSIIIMKPAKHLGKTSNSSPLIPPFNDASGDHSTSSGNDQMKMMSTKDIGSQQTHLRSLPSHSQPFTDKNTNTRISKSTKSTKDQHCLRTETSTASGNSPRVTSSRLHQKFGIEKQSYPTNTSSDSCRIERVNSRKVGSYSTEIKAKQKSPTLNQKSTKRSSKSSICPGDMNQQGSVYPLKPEFNRVTSNTDTKIANNEQFDNTRRNYVLQDDDGCEQMNAEMRLSNSVTKVKATLTSSEQQSPVSVLDSSFYQEESPSPVKKISYAFEDDETINSEAESTREVPVQSQKSTETLSSEIKNLKSEIDNLRKHIRQVNFSYEEEELLNDWQNHPCQEMNSQHKYIWQILSESGLLKDLDHGLSAIHLHSPGHLINPNLFLALEQSEAAKWPFNGDTYSKQNSRSEARNKVQRKLVFDTVNELLLDKLVVERSSEHWPTRSNISGTESRGQQILKEVCTEIDQLQDSNQNSSFTDCDDATRNMIWNDLTHPSHYWGDYKNNVPGIVLDVERQIFKDLITEIVMDDESFYDYHCRGSPSN</sequence>
<evidence type="ECO:0000313" key="5">
    <source>
        <dbReference type="Proteomes" id="UP000504608"/>
    </source>
</evidence>
<dbReference type="AlphaFoldDB" id="A0A6J1JLW4"/>
<dbReference type="InterPro" id="IPR025486">
    <property type="entry name" value="DUF4378"/>
</dbReference>
<feature type="region of interest" description="Disordered" evidence="2">
    <location>
        <begin position="185"/>
        <end position="207"/>
    </location>
</feature>
<proteinExistence type="predicted"/>
<dbReference type="RefSeq" id="XP_022990061.1">
    <property type="nucleotide sequence ID" value="XM_023134293.1"/>
</dbReference>
<reference evidence="6" key="1">
    <citation type="submission" date="2025-08" db="UniProtKB">
        <authorList>
            <consortium name="RefSeq"/>
        </authorList>
    </citation>
    <scope>IDENTIFICATION</scope>
    <source>
        <tissue evidence="6">Young leaves</tissue>
    </source>
</reference>
<dbReference type="Proteomes" id="UP000504608">
    <property type="component" value="Unplaced"/>
</dbReference>
<feature type="compositionally biased region" description="Polar residues" evidence="2">
    <location>
        <begin position="641"/>
        <end position="650"/>
    </location>
</feature>
<evidence type="ECO:0000259" key="4">
    <source>
        <dbReference type="Pfam" id="PF14383"/>
    </source>
</evidence>
<evidence type="ECO:0000259" key="3">
    <source>
        <dbReference type="Pfam" id="PF14309"/>
    </source>
</evidence>
<feature type="compositionally biased region" description="Basic and acidic residues" evidence="2">
    <location>
        <begin position="185"/>
        <end position="202"/>
    </location>
</feature>
<evidence type="ECO:0000313" key="6">
    <source>
        <dbReference type="RefSeq" id="XP_022990061.1"/>
    </source>
</evidence>
<feature type="region of interest" description="Disordered" evidence="2">
    <location>
        <begin position="342"/>
        <end position="423"/>
    </location>
</feature>
<gene>
    <name evidence="6" type="primary">LOC111487068</name>
</gene>
<keyword evidence="1" id="KW-0175">Coiled coil</keyword>
<dbReference type="GeneID" id="111487068"/>
<dbReference type="InterPro" id="IPR033334">
    <property type="entry name" value="LNG1/2"/>
</dbReference>
<evidence type="ECO:0000256" key="2">
    <source>
        <dbReference type="SAM" id="MobiDB-lite"/>
    </source>
</evidence>
<name>A0A6J1JLW4_CUCMA</name>
<feature type="compositionally biased region" description="Polar residues" evidence="2">
    <location>
        <begin position="572"/>
        <end position="603"/>
    </location>
</feature>